<evidence type="ECO:0000256" key="10">
    <source>
        <dbReference type="ARBA" id="ARBA00023136"/>
    </source>
</evidence>
<dbReference type="GO" id="GO:0020037">
    <property type="term" value="F:heme binding"/>
    <property type="evidence" value="ECO:0007669"/>
    <property type="project" value="InterPro"/>
</dbReference>
<dbReference type="GO" id="GO:0016020">
    <property type="term" value="C:membrane"/>
    <property type="evidence" value="ECO:0007669"/>
    <property type="project" value="UniProtKB-SubCell"/>
</dbReference>
<dbReference type="PRINTS" id="PR00385">
    <property type="entry name" value="P450"/>
</dbReference>
<gene>
    <name evidence="13" type="ORF">C1H46_009389</name>
</gene>
<dbReference type="PANTHER" id="PTHR24282:SF255">
    <property type="entry name" value="CYTOCHROME P450 72A11-RELATED"/>
    <property type="match status" value="1"/>
</dbReference>
<dbReference type="InterPro" id="IPR050665">
    <property type="entry name" value="Cytochrome_P450_Monooxygen"/>
</dbReference>
<keyword evidence="9 12" id="KW-0503">Monooxygenase</keyword>
<evidence type="ECO:0008006" key="15">
    <source>
        <dbReference type="Google" id="ProtNLM"/>
    </source>
</evidence>
<dbReference type="STRING" id="106549.A0A540N1H4"/>
<name>A0A540N1H4_MALBA</name>
<keyword evidence="3 11" id="KW-0349">Heme</keyword>
<dbReference type="GO" id="GO:0016705">
    <property type="term" value="F:oxidoreductase activity, acting on paired donors, with incorporation or reduction of molecular oxygen"/>
    <property type="evidence" value="ECO:0007669"/>
    <property type="project" value="InterPro"/>
</dbReference>
<dbReference type="AlphaFoldDB" id="A0A540N1H4"/>
<dbReference type="PANTHER" id="PTHR24282">
    <property type="entry name" value="CYTOCHROME P450 FAMILY MEMBER"/>
    <property type="match status" value="1"/>
</dbReference>
<sequence length="526" mass="59981">MKAASMGSCCVALSFVLVGITVIRWAWRVLDWVWLKPRKLERCLRQQGLTGKPYRLFFGDTKENSMMLKQTQSKPIKLSTSHDIAPRVIPFQHLIVNSYGKNSFIWMGTRPRVNIMNPEDLRDPFYEYDTFQKSMEDPLRKLFSGLGTINGEKWAKHRKIINPAFHLEKLKCLLPTFHQSCREMIDTWESLVAEEGSCELDVWSSLESLTSDVISRAAFGSSDGEGRKIFQLLKEQTRLFAISLRSVYITGWSFLPTKMNKRMKGINKELRRLLQGIINKREEAIKTGEAPKYDLLGILLVSNSKEIKEHGGNNKNAGMSIEDVIDECKLFYFAGQDTTSVLLVWTMILLSQNQNWQDRAREEVFQVFGSNTTPTFDTLSRLLVVTMILYEVLRLYPPGVALSRITDKKTQLGKLSLPAGVEVSLPTLLLHHDKELWGDDADEFKPERFSEGISKATNNRFTYFPFGAGPRICIGQNFAMMEAKMALSLILLHFNFELSPSYGHAPSVIITLQPQFGAHIILRKHC</sequence>
<evidence type="ECO:0000256" key="5">
    <source>
        <dbReference type="ARBA" id="ARBA00022723"/>
    </source>
</evidence>
<dbReference type="InterPro" id="IPR002401">
    <property type="entry name" value="Cyt_P450_E_grp-I"/>
</dbReference>
<evidence type="ECO:0000256" key="3">
    <source>
        <dbReference type="ARBA" id="ARBA00022617"/>
    </source>
</evidence>
<evidence type="ECO:0000313" key="13">
    <source>
        <dbReference type="EMBL" id="TQE04918.1"/>
    </source>
</evidence>
<dbReference type="InterPro" id="IPR036396">
    <property type="entry name" value="Cyt_P450_sf"/>
</dbReference>
<dbReference type="EMBL" id="VIEB01000131">
    <property type="protein sequence ID" value="TQE04918.1"/>
    <property type="molecule type" value="Genomic_DNA"/>
</dbReference>
<evidence type="ECO:0000256" key="2">
    <source>
        <dbReference type="ARBA" id="ARBA00010617"/>
    </source>
</evidence>
<dbReference type="CDD" id="cd20642">
    <property type="entry name" value="CYP72"/>
    <property type="match status" value="1"/>
</dbReference>
<organism evidence="13 14">
    <name type="scientific">Malus baccata</name>
    <name type="common">Siberian crab apple</name>
    <name type="synonym">Pyrus baccata</name>
    <dbReference type="NCBI Taxonomy" id="106549"/>
    <lineage>
        <taxon>Eukaryota</taxon>
        <taxon>Viridiplantae</taxon>
        <taxon>Streptophyta</taxon>
        <taxon>Embryophyta</taxon>
        <taxon>Tracheophyta</taxon>
        <taxon>Spermatophyta</taxon>
        <taxon>Magnoliopsida</taxon>
        <taxon>eudicotyledons</taxon>
        <taxon>Gunneridae</taxon>
        <taxon>Pentapetalae</taxon>
        <taxon>rosids</taxon>
        <taxon>fabids</taxon>
        <taxon>Rosales</taxon>
        <taxon>Rosaceae</taxon>
        <taxon>Amygdaloideae</taxon>
        <taxon>Maleae</taxon>
        <taxon>Malus</taxon>
    </lineage>
</organism>
<comment type="caution">
    <text evidence="13">The sequence shown here is derived from an EMBL/GenBank/DDBJ whole genome shotgun (WGS) entry which is preliminary data.</text>
</comment>
<comment type="cofactor">
    <cofactor evidence="11">
        <name>heme</name>
        <dbReference type="ChEBI" id="CHEBI:30413"/>
    </cofactor>
</comment>
<dbReference type="SUPFAM" id="SSF48264">
    <property type="entry name" value="Cytochrome P450"/>
    <property type="match status" value="1"/>
</dbReference>
<keyword evidence="10" id="KW-0472">Membrane</keyword>
<evidence type="ECO:0000313" key="14">
    <source>
        <dbReference type="Proteomes" id="UP000315295"/>
    </source>
</evidence>
<dbReference type="PRINTS" id="PR00463">
    <property type="entry name" value="EP450I"/>
</dbReference>
<dbReference type="GO" id="GO:0004497">
    <property type="term" value="F:monooxygenase activity"/>
    <property type="evidence" value="ECO:0007669"/>
    <property type="project" value="UniProtKB-KW"/>
</dbReference>
<dbReference type="Proteomes" id="UP000315295">
    <property type="component" value="Unassembled WGS sequence"/>
</dbReference>
<dbReference type="Gene3D" id="1.10.630.10">
    <property type="entry name" value="Cytochrome P450"/>
    <property type="match status" value="1"/>
</dbReference>
<evidence type="ECO:0000256" key="7">
    <source>
        <dbReference type="ARBA" id="ARBA00023002"/>
    </source>
</evidence>
<comment type="similarity">
    <text evidence="2 12">Belongs to the cytochrome P450 family.</text>
</comment>
<evidence type="ECO:0000256" key="6">
    <source>
        <dbReference type="ARBA" id="ARBA00022989"/>
    </source>
</evidence>
<dbReference type="GO" id="GO:0005506">
    <property type="term" value="F:iron ion binding"/>
    <property type="evidence" value="ECO:0007669"/>
    <property type="project" value="InterPro"/>
</dbReference>
<proteinExistence type="inferred from homology"/>
<keyword evidence="5 11" id="KW-0479">Metal-binding</keyword>
<evidence type="ECO:0000256" key="4">
    <source>
        <dbReference type="ARBA" id="ARBA00022692"/>
    </source>
</evidence>
<dbReference type="Pfam" id="PF00067">
    <property type="entry name" value="p450"/>
    <property type="match status" value="1"/>
</dbReference>
<dbReference type="InterPro" id="IPR017972">
    <property type="entry name" value="Cyt_P450_CS"/>
</dbReference>
<comment type="subcellular location">
    <subcellularLocation>
        <location evidence="1">Membrane</location>
        <topology evidence="1">Single-pass membrane protein</topology>
    </subcellularLocation>
</comment>
<feature type="binding site" description="axial binding residue" evidence="11">
    <location>
        <position position="473"/>
    </location>
    <ligand>
        <name>heme</name>
        <dbReference type="ChEBI" id="CHEBI:30413"/>
    </ligand>
    <ligandPart>
        <name>Fe</name>
        <dbReference type="ChEBI" id="CHEBI:18248"/>
    </ligandPart>
</feature>
<accession>A0A540N1H4</accession>
<keyword evidence="4" id="KW-0812">Transmembrane</keyword>
<protein>
    <recommendedName>
        <fullName evidence="15">Cytochrome P450</fullName>
    </recommendedName>
</protein>
<evidence type="ECO:0000256" key="1">
    <source>
        <dbReference type="ARBA" id="ARBA00004167"/>
    </source>
</evidence>
<evidence type="ECO:0000256" key="9">
    <source>
        <dbReference type="ARBA" id="ARBA00023033"/>
    </source>
</evidence>
<keyword evidence="8 11" id="KW-0408">Iron</keyword>
<evidence type="ECO:0000256" key="11">
    <source>
        <dbReference type="PIRSR" id="PIRSR602401-1"/>
    </source>
</evidence>
<evidence type="ECO:0000256" key="8">
    <source>
        <dbReference type="ARBA" id="ARBA00023004"/>
    </source>
</evidence>
<keyword evidence="14" id="KW-1185">Reference proteome</keyword>
<reference evidence="13 14" key="1">
    <citation type="journal article" date="2019" name="G3 (Bethesda)">
        <title>Sequencing of a Wild Apple (Malus baccata) Genome Unravels the Differences Between Cultivated and Wild Apple Species Regarding Disease Resistance and Cold Tolerance.</title>
        <authorList>
            <person name="Chen X."/>
        </authorList>
    </citation>
    <scope>NUCLEOTIDE SEQUENCE [LARGE SCALE GENOMIC DNA]</scope>
    <source>
        <strain evidence="14">cv. Shandingzi</strain>
        <tissue evidence="13">Leaves</tissue>
    </source>
</reference>
<keyword evidence="7 12" id="KW-0560">Oxidoreductase</keyword>
<dbReference type="InterPro" id="IPR001128">
    <property type="entry name" value="Cyt_P450"/>
</dbReference>
<dbReference type="PROSITE" id="PS00086">
    <property type="entry name" value="CYTOCHROME_P450"/>
    <property type="match status" value="1"/>
</dbReference>
<keyword evidence="6" id="KW-1133">Transmembrane helix</keyword>
<dbReference type="FunFam" id="1.10.630.10:FF:000029">
    <property type="entry name" value="Cytochrome P450 734A1"/>
    <property type="match status" value="1"/>
</dbReference>
<evidence type="ECO:0000256" key="12">
    <source>
        <dbReference type="RuleBase" id="RU000461"/>
    </source>
</evidence>